<evidence type="ECO:0000313" key="2">
    <source>
        <dbReference type="EMBL" id="MCU6695493.1"/>
    </source>
</evidence>
<organism evidence="2 3">
    <name type="scientific">Laedolimicola ammoniilytica</name>
    <dbReference type="NCBI Taxonomy" id="2981771"/>
    <lineage>
        <taxon>Bacteria</taxon>
        <taxon>Bacillati</taxon>
        <taxon>Bacillota</taxon>
        <taxon>Clostridia</taxon>
        <taxon>Lachnospirales</taxon>
        <taxon>Lachnospiraceae</taxon>
        <taxon>Laedolimicola</taxon>
    </lineage>
</organism>
<name>A0ABT2RT48_9FIRM</name>
<evidence type="ECO:0000313" key="3">
    <source>
        <dbReference type="Proteomes" id="UP001652461"/>
    </source>
</evidence>
<dbReference type="RefSeq" id="WP_158361475.1">
    <property type="nucleotide sequence ID" value="NZ_JAOQKC010000001.1"/>
</dbReference>
<comment type="caution">
    <text evidence="2">The sequence shown here is derived from an EMBL/GenBank/DDBJ whole genome shotgun (WGS) entry which is preliminary data.</text>
</comment>
<reference evidence="2 3" key="1">
    <citation type="journal article" date="2021" name="ISME Commun">
        <title>Automated analysis of genomic sequences facilitates high-throughput and comprehensive description of bacteria.</title>
        <authorList>
            <person name="Hitch T.C.A."/>
        </authorList>
    </citation>
    <scope>NUCLEOTIDE SEQUENCE [LARGE SCALE GENOMIC DNA]</scope>
    <source>
        <strain evidence="2 3">Sanger_04</strain>
    </source>
</reference>
<gene>
    <name evidence="2" type="ORF">OCV63_01075</name>
</gene>
<feature type="chain" id="PRO_5047056879" evidence="1">
    <location>
        <begin position="27"/>
        <end position="298"/>
    </location>
</feature>
<dbReference type="InterPro" id="IPR009343">
    <property type="entry name" value="DUF1002"/>
</dbReference>
<dbReference type="Proteomes" id="UP001652461">
    <property type="component" value="Unassembled WGS sequence"/>
</dbReference>
<keyword evidence="1" id="KW-0732">Signal</keyword>
<accession>A0ABT2RT48</accession>
<proteinExistence type="predicted"/>
<keyword evidence="3" id="KW-1185">Reference proteome</keyword>
<protein>
    <submittedName>
        <fullName evidence="2">DUF1002 domain-containing protein</fullName>
    </submittedName>
</protein>
<dbReference type="Pfam" id="PF06207">
    <property type="entry name" value="DUF1002"/>
    <property type="match status" value="1"/>
</dbReference>
<evidence type="ECO:0000256" key="1">
    <source>
        <dbReference type="SAM" id="SignalP"/>
    </source>
</evidence>
<dbReference type="EMBL" id="JAOQKC010000001">
    <property type="protein sequence ID" value="MCU6695493.1"/>
    <property type="molecule type" value="Genomic_DNA"/>
</dbReference>
<feature type="signal peptide" evidence="1">
    <location>
        <begin position="1"/>
        <end position="26"/>
    </location>
</feature>
<sequence>MKSIKKLTALVLAFTLVLGMGVTAQAAEGDKPILALGADLSADQRATVLGLLGISESDLSDYDVISITNAEEHQYLDSYLSSSVIGTHALSSVLIRPADEGEGLNVTTYNISYCTIDMYTNALLTAGLQDANVYVAAPSNISGTSALIGAVKGYAEMNGSKVDEQALETAVNELVVTGDLGTSLGDSETASDMVAYIKQQILENNVSSDADIEKIIRDAMEKFDIKLSDDQIQQLIDLMHKISKLDIDVDALAKQAGEIYNKLKDMGLDLSKVDTKQVGNFITRFFDRIMSLVNQFIG</sequence>